<evidence type="ECO:0000259" key="3">
    <source>
        <dbReference type="PROSITE" id="PS51462"/>
    </source>
</evidence>
<dbReference type="KEGG" id="acaf:CA12_13360"/>
<dbReference type="InterPro" id="IPR051325">
    <property type="entry name" value="Nudix_hydrolase_domain"/>
</dbReference>
<dbReference type="PANTHER" id="PTHR21340">
    <property type="entry name" value="DIADENOSINE 5,5-P1,P4-TETRAPHOSPHATE PYROPHOSPHOHYDROLASE MUTT"/>
    <property type="match status" value="1"/>
</dbReference>
<reference evidence="4 5" key="1">
    <citation type="submission" date="2019-02" db="EMBL/GenBank/DDBJ databases">
        <title>Deep-cultivation of Planctomycetes and their phenomic and genomic characterization uncovers novel biology.</title>
        <authorList>
            <person name="Wiegand S."/>
            <person name="Jogler M."/>
            <person name="Boedeker C."/>
            <person name="Pinto D."/>
            <person name="Vollmers J."/>
            <person name="Rivas-Marin E."/>
            <person name="Kohn T."/>
            <person name="Peeters S.H."/>
            <person name="Heuer A."/>
            <person name="Rast P."/>
            <person name="Oberbeckmann S."/>
            <person name="Bunk B."/>
            <person name="Jeske O."/>
            <person name="Meyerdierks A."/>
            <person name="Storesund J.E."/>
            <person name="Kallscheuer N."/>
            <person name="Luecker S."/>
            <person name="Lage O.M."/>
            <person name="Pohl T."/>
            <person name="Merkel B.J."/>
            <person name="Hornburger P."/>
            <person name="Mueller R.-W."/>
            <person name="Bruemmer F."/>
            <person name="Labrenz M."/>
            <person name="Spormann A.M."/>
            <person name="Op den Camp H."/>
            <person name="Overmann J."/>
            <person name="Amann R."/>
            <person name="Jetten M.S.M."/>
            <person name="Mascher T."/>
            <person name="Medema M.H."/>
            <person name="Devos D.P."/>
            <person name="Kaster A.-K."/>
            <person name="Ovreas L."/>
            <person name="Rohde M."/>
            <person name="Galperin M.Y."/>
            <person name="Jogler C."/>
        </authorList>
    </citation>
    <scope>NUCLEOTIDE SEQUENCE [LARGE SCALE GENOMIC DNA]</scope>
    <source>
        <strain evidence="4 5">CA12</strain>
    </source>
</reference>
<sequence>MKHSAGTLLYRTGDAGIEALLVHASGNYNRRAPWSLPKGEPDGDESFPEAAARETREETGLEVDPATLTPLGEVLYRKTRKTVHAFAAPAPAGCEPRCASWEVDQAAFLPLAEARERIHPDLAVFLDRLEALLSNGDEVDAGRPR</sequence>
<name>A0A517P7C1_9PLAN</name>
<evidence type="ECO:0000256" key="2">
    <source>
        <dbReference type="SAM" id="MobiDB-lite"/>
    </source>
</evidence>
<proteinExistence type="predicted"/>
<dbReference type="PROSITE" id="PS00893">
    <property type="entry name" value="NUDIX_BOX"/>
    <property type="match status" value="1"/>
</dbReference>
<dbReference type="PROSITE" id="PS51462">
    <property type="entry name" value="NUDIX"/>
    <property type="match status" value="1"/>
</dbReference>
<dbReference type="InterPro" id="IPR000086">
    <property type="entry name" value="NUDIX_hydrolase_dom"/>
</dbReference>
<keyword evidence="5" id="KW-1185">Reference proteome</keyword>
<keyword evidence="1" id="KW-0378">Hydrolase</keyword>
<protein>
    <submittedName>
        <fullName evidence="4">NUDIX domain protein</fullName>
    </submittedName>
</protein>
<accession>A0A517P7C1</accession>
<dbReference type="Gene3D" id="3.90.79.10">
    <property type="entry name" value="Nucleoside Triphosphate Pyrophosphohydrolase"/>
    <property type="match status" value="1"/>
</dbReference>
<dbReference type="GO" id="GO:0006754">
    <property type="term" value="P:ATP biosynthetic process"/>
    <property type="evidence" value="ECO:0007669"/>
    <property type="project" value="TreeGrafter"/>
</dbReference>
<organism evidence="4 5">
    <name type="scientific">Alienimonas californiensis</name>
    <dbReference type="NCBI Taxonomy" id="2527989"/>
    <lineage>
        <taxon>Bacteria</taxon>
        <taxon>Pseudomonadati</taxon>
        <taxon>Planctomycetota</taxon>
        <taxon>Planctomycetia</taxon>
        <taxon>Planctomycetales</taxon>
        <taxon>Planctomycetaceae</taxon>
        <taxon>Alienimonas</taxon>
    </lineage>
</organism>
<dbReference type="RefSeq" id="WP_145358066.1">
    <property type="nucleotide sequence ID" value="NZ_CP036265.1"/>
</dbReference>
<dbReference type="OrthoDB" id="954553at2"/>
<gene>
    <name evidence="4" type="ORF">CA12_13360</name>
</gene>
<dbReference type="Proteomes" id="UP000318741">
    <property type="component" value="Chromosome"/>
</dbReference>
<dbReference type="GO" id="GO:0004081">
    <property type="term" value="F:bis(5'-nucleosyl)-tetraphosphatase (asymmetrical) activity"/>
    <property type="evidence" value="ECO:0007669"/>
    <property type="project" value="TreeGrafter"/>
</dbReference>
<dbReference type="Pfam" id="PF00293">
    <property type="entry name" value="NUDIX"/>
    <property type="match status" value="1"/>
</dbReference>
<dbReference type="AlphaFoldDB" id="A0A517P7C1"/>
<dbReference type="PANTHER" id="PTHR21340:SF0">
    <property type="entry name" value="BIS(5'-NUCLEOSYL)-TETRAPHOSPHATASE [ASYMMETRICAL]"/>
    <property type="match status" value="1"/>
</dbReference>
<dbReference type="EMBL" id="CP036265">
    <property type="protein sequence ID" value="QDT15253.1"/>
    <property type="molecule type" value="Genomic_DNA"/>
</dbReference>
<dbReference type="SUPFAM" id="SSF55811">
    <property type="entry name" value="Nudix"/>
    <property type="match status" value="1"/>
</dbReference>
<dbReference type="GO" id="GO:0006167">
    <property type="term" value="P:AMP biosynthetic process"/>
    <property type="evidence" value="ECO:0007669"/>
    <property type="project" value="TreeGrafter"/>
</dbReference>
<evidence type="ECO:0000313" key="4">
    <source>
        <dbReference type="EMBL" id="QDT15253.1"/>
    </source>
</evidence>
<dbReference type="InterPro" id="IPR020084">
    <property type="entry name" value="NUDIX_hydrolase_CS"/>
</dbReference>
<evidence type="ECO:0000256" key="1">
    <source>
        <dbReference type="ARBA" id="ARBA00022801"/>
    </source>
</evidence>
<evidence type="ECO:0000313" key="5">
    <source>
        <dbReference type="Proteomes" id="UP000318741"/>
    </source>
</evidence>
<dbReference type="InterPro" id="IPR015797">
    <property type="entry name" value="NUDIX_hydrolase-like_dom_sf"/>
</dbReference>
<feature type="region of interest" description="Disordered" evidence="2">
    <location>
        <begin position="32"/>
        <end position="61"/>
    </location>
</feature>
<feature type="domain" description="Nudix hydrolase" evidence="3">
    <location>
        <begin position="1"/>
        <end position="131"/>
    </location>
</feature>